<dbReference type="InterPro" id="IPR000620">
    <property type="entry name" value="EamA_dom"/>
</dbReference>
<dbReference type="SUPFAM" id="SSF103481">
    <property type="entry name" value="Multidrug resistance efflux transporter EmrE"/>
    <property type="match status" value="2"/>
</dbReference>
<comment type="subcellular location">
    <subcellularLocation>
        <location evidence="1">Membrane</location>
        <topology evidence="1">Multi-pass membrane protein</topology>
    </subcellularLocation>
</comment>
<accession>A0A420DLE3</accession>
<evidence type="ECO:0000256" key="3">
    <source>
        <dbReference type="ARBA" id="ARBA00022692"/>
    </source>
</evidence>
<feature type="transmembrane region" description="Helical" evidence="6">
    <location>
        <begin position="146"/>
        <end position="166"/>
    </location>
</feature>
<feature type="transmembrane region" description="Helical" evidence="6">
    <location>
        <begin position="178"/>
        <end position="199"/>
    </location>
</feature>
<evidence type="ECO:0000256" key="6">
    <source>
        <dbReference type="SAM" id="Phobius"/>
    </source>
</evidence>
<comment type="similarity">
    <text evidence="2">Belongs to the EamA transporter family.</text>
</comment>
<feature type="transmembrane region" description="Helical" evidence="6">
    <location>
        <begin position="211"/>
        <end position="229"/>
    </location>
</feature>
<dbReference type="Pfam" id="PF00892">
    <property type="entry name" value="EamA"/>
    <property type="match status" value="1"/>
</dbReference>
<feature type="transmembrane region" description="Helical" evidence="6">
    <location>
        <begin position="88"/>
        <end position="110"/>
    </location>
</feature>
<evidence type="ECO:0000256" key="1">
    <source>
        <dbReference type="ARBA" id="ARBA00004141"/>
    </source>
</evidence>
<keyword evidence="5 6" id="KW-0472">Membrane</keyword>
<dbReference type="Gene3D" id="1.10.3730.20">
    <property type="match status" value="1"/>
</dbReference>
<feature type="domain" description="EamA" evidence="7">
    <location>
        <begin position="176"/>
        <end position="285"/>
    </location>
</feature>
<gene>
    <name evidence="8" type="ORF">BXY80_1246</name>
</gene>
<keyword evidence="3 6" id="KW-0812">Transmembrane</keyword>
<feature type="transmembrane region" description="Helical" evidence="6">
    <location>
        <begin position="61"/>
        <end position="81"/>
    </location>
</feature>
<sequence>MIYLLLSITASTLIFIIFKLFNYYKIDTLQAIVTNYIIACIYGLLSCDASIQLTEIANAKWFYGAFALGFLFIFVFNIMALTAQRNGLSVASVASKMSVIIPIIFGIYVYNESVGTQKILGILLALIAVYLASVKSKTKINFKKNLRFPLLLFIGAGTIDTSIKYLETTYVAENGVPLFSATIFAFAGIIGLSILIFKIAKRDFRFESKNIYGGIILGIVNYYSIIFLLKALNFEGAESSSIFTVNNVAIVMLSCLLGLFFFKERITKKNWLGIGLAIVSIFLVTLA</sequence>
<dbReference type="Proteomes" id="UP000284892">
    <property type="component" value="Unassembled WGS sequence"/>
</dbReference>
<dbReference type="EMBL" id="RAQJ01000002">
    <property type="protein sequence ID" value="RKE95063.1"/>
    <property type="molecule type" value="Genomic_DNA"/>
</dbReference>
<evidence type="ECO:0000256" key="5">
    <source>
        <dbReference type="ARBA" id="ARBA00023136"/>
    </source>
</evidence>
<dbReference type="InterPro" id="IPR050638">
    <property type="entry name" value="AA-Vitamin_Transporters"/>
</dbReference>
<feature type="transmembrane region" description="Helical" evidence="6">
    <location>
        <begin position="6"/>
        <end position="24"/>
    </location>
</feature>
<feature type="transmembrane region" description="Helical" evidence="6">
    <location>
        <begin position="36"/>
        <end position="55"/>
    </location>
</feature>
<evidence type="ECO:0000313" key="9">
    <source>
        <dbReference type="Proteomes" id="UP000284892"/>
    </source>
</evidence>
<dbReference type="RefSeq" id="WP_120200395.1">
    <property type="nucleotide sequence ID" value="NZ_RAQJ01000002.1"/>
</dbReference>
<dbReference type="GO" id="GO:0016020">
    <property type="term" value="C:membrane"/>
    <property type="evidence" value="ECO:0007669"/>
    <property type="project" value="UniProtKB-SubCell"/>
</dbReference>
<reference evidence="8 9" key="1">
    <citation type="submission" date="2018-09" db="EMBL/GenBank/DDBJ databases">
        <title>Genomic Encyclopedia of Archaeal and Bacterial Type Strains, Phase II (KMG-II): from individual species to whole genera.</title>
        <authorList>
            <person name="Goeker M."/>
        </authorList>
    </citation>
    <scope>NUCLEOTIDE SEQUENCE [LARGE SCALE GENOMIC DNA]</scope>
    <source>
        <strain evidence="8 9">DSM 26283</strain>
    </source>
</reference>
<feature type="transmembrane region" description="Helical" evidence="6">
    <location>
        <begin position="241"/>
        <end position="262"/>
    </location>
</feature>
<dbReference type="PANTHER" id="PTHR32322">
    <property type="entry name" value="INNER MEMBRANE TRANSPORTER"/>
    <property type="match status" value="1"/>
</dbReference>
<protein>
    <submittedName>
        <fullName evidence="8">EamA-like transporter family protein</fullName>
    </submittedName>
</protein>
<evidence type="ECO:0000313" key="8">
    <source>
        <dbReference type="EMBL" id="RKE95063.1"/>
    </source>
</evidence>
<dbReference type="PANTHER" id="PTHR32322:SF2">
    <property type="entry name" value="EAMA DOMAIN-CONTAINING PROTEIN"/>
    <property type="match status" value="1"/>
</dbReference>
<comment type="caution">
    <text evidence="8">The sequence shown here is derived from an EMBL/GenBank/DDBJ whole genome shotgun (WGS) entry which is preliminary data.</text>
</comment>
<organism evidence="8 9">
    <name type="scientific">Ichthyenterobacterium magnum</name>
    <dbReference type="NCBI Taxonomy" id="1230530"/>
    <lineage>
        <taxon>Bacteria</taxon>
        <taxon>Pseudomonadati</taxon>
        <taxon>Bacteroidota</taxon>
        <taxon>Flavobacteriia</taxon>
        <taxon>Flavobacteriales</taxon>
        <taxon>Flavobacteriaceae</taxon>
        <taxon>Ichthyenterobacterium</taxon>
    </lineage>
</organism>
<evidence type="ECO:0000259" key="7">
    <source>
        <dbReference type="Pfam" id="PF00892"/>
    </source>
</evidence>
<proteinExistence type="inferred from homology"/>
<dbReference type="AlphaFoldDB" id="A0A420DLE3"/>
<evidence type="ECO:0000256" key="2">
    <source>
        <dbReference type="ARBA" id="ARBA00007362"/>
    </source>
</evidence>
<name>A0A420DLE3_9FLAO</name>
<dbReference type="OrthoDB" id="1524053at2"/>
<dbReference type="InterPro" id="IPR037185">
    <property type="entry name" value="EmrE-like"/>
</dbReference>
<feature type="transmembrane region" description="Helical" evidence="6">
    <location>
        <begin position="116"/>
        <end position="134"/>
    </location>
</feature>
<keyword evidence="4 6" id="KW-1133">Transmembrane helix</keyword>
<feature type="transmembrane region" description="Helical" evidence="6">
    <location>
        <begin position="269"/>
        <end position="286"/>
    </location>
</feature>
<evidence type="ECO:0000256" key="4">
    <source>
        <dbReference type="ARBA" id="ARBA00022989"/>
    </source>
</evidence>
<keyword evidence="9" id="KW-1185">Reference proteome</keyword>